<evidence type="ECO:0000259" key="2">
    <source>
        <dbReference type="Pfam" id="PF16561"/>
    </source>
</evidence>
<gene>
    <name evidence="3" type="ordered locus">Emtol_1438</name>
</gene>
<dbReference type="EMBL" id="CP002961">
    <property type="protein sequence ID" value="AFK02584.1"/>
    <property type="molecule type" value="Genomic_DNA"/>
</dbReference>
<name>A0ABM5MZY9_EMTOG</name>
<feature type="compositionally biased region" description="Low complexity" evidence="1">
    <location>
        <begin position="126"/>
        <end position="135"/>
    </location>
</feature>
<protein>
    <recommendedName>
        <fullName evidence="2">AMP-activated protein kinase glycogen-binding domain-containing protein</fullName>
    </recommendedName>
</protein>
<proteinExistence type="predicted"/>
<dbReference type="Pfam" id="PF16561">
    <property type="entry name" value="AMPK1_CBM"/>
    <property type="match status" value="1"/>
</dbReference>
<keyword evidence="4" id="KW-1185">Reference proteome</keyword>
<dbReference type="InterPro" id="IPR013783">
    <property type="entry name" value="Ig-like_fold"/>
</dbReference>
<feature type="compositionally biased region" description="Basic and acidic residues" evidence="1">
    <location>
        <begin position="139"/>
        <end position="154"/>
    </location>
</feature>
<evidence type="ECO:0000313" key="4">
    <source>
        <dbReference type="Proteomes" id="UP000002875"/>
    </source>
</evidence>
<evidence type="ECO:0000256" key="1">
    <source>
        <dbReference type="SAM" id="MobiDB-lite"/>
    </source>
</evidence>
<dbReference type="InterPro" id="IPR014756">
    <property type="entry name" value="Ig_E-set"/>
</dbReference>
<dbReference type="InterPro" id="IPR032640">
    <property type="entry name" value="AMPK1_CBM"/>
</dbReference>
<dbReference type="Gene3D" id="2.60.40.10">
    <property type="entry name" value="Immunoglobulins"/>
    <property type="match status" value="1"/>
</dbReference>
<evidence type="ECO:0000313" key="3">
    <source>
        <dbReference type="EMBL" id="AFK02584.1"/>
    </source>
</evidence>
<accession>A0ABM5MZY9</accession>
<reference evidence="3 4" key="1">
    <citation type="submission" date="2011-07" db="EMBL/GenBank/DDBJ databases">
        <title>The complete genome of chromosome of Emticicia oligotrophica DSM 17448.</title>
        <authorList>
            <consortium name="US DOE Joint Genome Institute (JGI-PGF)"/>
            <person name="Lucas S."/>
            <person name="Han J."/>
            <person name="Lapidus A."/>
            <person name="Bruce D."/>
            <person name="Goodwin L."/>
            <person name="Pitluck S."/>
            <person name="Peters L."/>
            <person name="Kyrpides N."/>
            <person name="Mavromatis K."/>
            <person name="Ivanova N."/>
            <person name="Ovchinnikova G."/>
            <person name="Teshima H."/>
            <person name="Detter J.C."/>
            <person name="Tapia R."/>
            <person name="Han C."/>
            <person name="Land M."/>
            <person name="Hauser L."/>
            <person name="Markowitz V."/>
            <person name="Cheng J.-F."/>
            <person name="Hugenholtz P."/>
            <person name="Woyke T."/>
            <person name="Wu D."/>
            <person name="Tindall B."/>
            <person name="Pomrenke H."/>
            <person name="Brambilla E."/>
            <person name="Klenk H.-P."/>
            <person name="Eisen J.A."/>
        </authorList>
    </citation>
    <scope>NUCLEOTIDE SEQUENCE [LARGE SCALE GENOMIC DNA]</scope>
    <source>
        <strain evidence="3 4">DSM 17448</strain>
    </source>
</reference>
<dbReference type="SUPFAM" id="SSF81296">
    <property type="entry name" value="E set domains"/>
    <property type="match status" value="1"/>
</dbReference>
<dbReference type="CDD" id="cd07184">
    <property type="entry name" value="E_set_Isoamylase_like_N"/>
    <property type="match status" value="1"/>
</dbReference>
<dbReference type="Proteomes" id="UP000002875">
    <property type="component" value="Chromosome"/>
</dbReference>
<feature type="domain" description="AMP-activated protein kinase glycogen-binding" evidence="2">
    <location>
        <begin position="35"/>
        <end position="105"/>
    </location>
</feature>
<sequence length="154" mass="16566">MQNFVLLIKRKYNMSSKKIDFLLPADVAAGATSGILLGNFNNWDSNQGVALKKQKDGSLKATVTLQAGLYEYRYLLNDGRWVNDTQASKYIPEFAVENCVIEVVADAPVAPAPKAKAVKAKTTAEPVAAKAPAKTAKAKTAEPKVETKAKAKKA</sequence>
<organism evidence="3 4">
    <name type="scientific">Emticicia oligotrophica (strain DSM 17448 / CIP 109782 / MTCC 6937 / GPTSA100-15)</name>
    <dbReference type="NCBI Taxonomy" id="929562"/>
    <lineage>
        <taxon>Bacteria</taxon>
        <taxon>Pseudomonadati</taxon>
        <taxon>Bacteroidota</taxon>
        <taxon>Cytophagia</taxon>
        <taxon>Cytophagales</taxon>
        <taxon>Leadbetterellaceae</taxon>
        <taxon>Emticicia</taxon>
    </lineage>
</organism>
<feature type="region of interest" description="Disordered" evidence="1">
    <location>
        <begin position="126"/>
        <end position="154"/>
    </location>
</feature>